<evidence type="ECO:0000313" key="1">
    <source>
        <dbReference type="EMBL" id="GIE24520.1"/>
    </source>
</evidence>
<name>A0ABQ4A0Y6_9ACTN</name>
<dbReference type="Proteomes" id="UP000603200">
    <property type="component" value="Unassembled WGS sequence"/>
</dbReference>
<gene>
    <name evidence="1" type="ORF">Ahu01nite_076220</name>
</gene>
<keyword evidence="2" id="KW-1185">Reference proteome</keyword>
<sequence>MTQVTRRCRSWGRTPIVLPIVENKTDAIITWIDARLENPPDGVPVLAAVTGRYPADEGDFWLVMALHFRSVHPVEGTDQVIRDRYWDSDQVTRKPYDPVSKEGVTHWAALPPLPGAPTSLLMGAPVASALAAVTGLAA</sequence>
<dbReference type="EMBL" id="BOMN01000111">
    <property type="protein sequence ID" value="GIE24520.1"/>
    <property type="molecule type" value="Genomic_DNA"/>
</dbReference>
<comment type="caution">
    <text evidence="1">The sequence shown here is derived from an EMBL/GenBank/DDBJ whole genome shotgun (WGS) entry which is preliminary data.</text>
</comment>
<proteinExistence type="predicted"/>
<dbReference type="InterPro" id="IPR048167">
    <property type="entry name" value="AQJ64_40280-like"/>
</dbReference>
<protein>
    <recommendedName>
        <fullName evidence="3">DUF551 domain-containing protein</fullName>
    </recommendedName>
</protein>
<evidence type="ECO:0000313" key="2">
    <source>
        <dbReference type="Proteomes" id="UP000603200"/>
    </source>
</evidence>
<dbReference type="NCBIfam" id="NF041588">
    <property type="entry name" value="AQJ64_40280_fam"/>
    <property type="match status" value="1"/>
</dbReference>
<evidence type="ECO:0008006" key="3">
    <source>
        <dbReference type="Google" id="ProtNLM"/>
    </source>
</evidence>
<reference evidence="1 2" key="1">
    <citation type="submission" date="2021-01" db="EMBL/GenBank/DDBJ databases">
        <title>Whole genome shotgun sequence of Actinoplanes humidus NBRC 14915.</title>
        <authorList>
            <person name="Komaki H."/>
            <person name="Tamura T."/>
        </authorList>
    </citation>
    <scope>NUCLEOTIDE SEQUENCE [LARGE SCALE GENOMIC DNA]</scope>
    <source>
        <strain evidence="1 2">NBRC 14915</strain>
    </source>
</reference>
<organism evidence="1 2">
    <name type="scientific">Winogradskya humida</name>
    <dbReference type="NCBI Taxonomy" id="113566"/>
    <lineage>
        <taxon>Bacteria</taxon>
        <taxon>Bacillati</taxon>
        <taxon>Actinomycetota</taxon>
        <taxon>Actinomycetes</taxon>
        <taxon>Micromonosporales</taxon>
        <taxon>Micromonosporaceae</taxon>
        <taxon>Winogradskya</taxon>
    </lineage>
</organism>
<accession>A0ABQ4A0Y6</accession>